<dbReference type="EMBL" id="JBHUKY010000019">
    <property type="protein sequence ID" value="MFD2410005.1"/>
    <property type="molecule type" value="Genomic_DNA"/>
</dbReference>
<dbReference type="PROSITE" id="PS50943">
    <property type="entry name" value="HTH_CROC1"/>
    <property type="match status" value="1"/>
</dbReference>
<dbReference type="Proteomes" id="UP001597448">
    <property type="component" value="Unassembled WGS sequence"/>
</dbReference>
<dbReference type="InterPro" id="IPR010982">
    <property type="entry name" value="Lambda_DNA-bd_dom_sf"/>
</dbReference>
<evidence type="ECO:0000313" key="5">
    <source>
        <dbReference type="EMBL" id="MFD2410005.1"/>
    </source>
</evidence>
<keyword evidence="1" id="KW-0805">Transcription regulation</keyword>
<dbReference type="Gene3D" id="1.10.260.40">
    <property type="entry name" value="lambda repressor-like DNA-binding domains"/>
    <property type="match status" value="1"/>
</dbReference>
<dbReference type="RefSeq" id="WP_209986827.1">
    <property type="nucleotide sequence ID" value="NZ_JBHSVQ010000001.1"/>
</dbReference>
<evidence type="ECO:0000259" key="4">
    <source>
        <dbReference type="PROSITE" id="PS50943"/>
    </source>
</evidence>
<proteinExistence type="predicted"/>
<organism evidence="5 6">
    <name type="scientific">Paenibacillus rhizoplanae</name>
    <dbReference type="NCBI Taxonomy" id="1917181"/>
    <lineage>
        <taxon>Bacteria</taxon>
        <taxon>Bacillati</taxon>
        <taxon>Bacillota</taxon>
        <taxon>Bacilli</taxon>
        <taxon>Bacillales</taxon>
        <taxon>Paenibacillaceae</taxon>
        <taxon>Paenibacillus</taxon>
    </lineage>
</organism>
<dbReference type="Pfam" id="PF01381">
    <property type="entry name" value="HTH_3"/>
    <property type="match status" value="1"/>
</dbReference>
<reference evidence="6" key="1">
    <citation type="journal article" date="2019" name="Int. J. Syst. Evol. Microbiol.">
        <title>The Global Catalogue of Microorganisms (GCM) 10K type strain sequencing project: providing services to taxonomists for standard genome sequencing and annotation.</title>
        <authorList>
            <consortium name="The Broad Institute Genomics Platform"/>
            <consortium name="The Broad Institute Genome Sequencing Center for Infectious Disease"/>
            <person name="Wu L."/>
            <person name="Ma J."/>
        </authorList>
    </citation>
    <scope>NUCLEOTIDE SEQUENCE [LARGE SCALE GENOMIC DNA]</scope>
    <source>
        <strain evidence="6">CCM 8725</strain>
    </source>
</reference>
<name>A0ABW5F7S4_9BACL</name>
<keyword evidence="6" id="KW-1185">Reference proteome</keyword>
<dbReference type="InterPro" id="IPR001387">
    <property type="entry name" value="Cro/C1-type_HTH"/>
</dbReference>
<evidence type="ECO:0000313" key="6">
    <source>
        <dbReference type="Proteomes" id="UP001597448"/>
    </source>
</evidence>
<dbReference type="SMART" id="SM00530">
    <property type="entry name" value="HTH_XRE"/>
    <property type="match status" value="1"/>
</dbReference>
<accession>A0ABW5F7S4</accession>
<dbReference type="PANTHER" id="PTHR46797:SF23">
    <property type="entry name" value="HTH-TYPE TRANSCRIPTIONAL REGULATOR SUTR"/>
    <property type="match status" value="1"/>
</dbReference>
<dbReference type="InterPro" id="IPR050807">
    <property type="entry name" value="TransReg_Diox_bact_type"/>
</dbReference>
<comment type="caution">
    <text evidence="5">The sequence shown here is derived from an EMBL/GenBank/DDBJ whole genome shotgun (WGS) entry which is preliminary data.</text>
</comment>
<gene>
    <name evidence="5" type="ORF">ACFSX3_09000</name>
</gene>
<evidence type="ECO:0000256" key="2">
    <source>
        <dbReference type="ARBA" id="ARBA00023125"/>
    </source>
</evidence>
<dbReference type="SUPFAM" id="SSF47413">
    <property type="entry name" value="lambda repressor-like DNA-binding domains"/>
    <property type="match status" value="1"/>
</dbReference>
<evidence type="ECO:0000256" key="3">
    <source>
        <dbReference type="ARBA" id="ARBA00023163"/>
    </source>
</evidence>
<protein>
    <submittedName>
        <fullName evidence="5">Helix-turn-helix domain-containing protein</fullName>
    </submittedName>
</protein>
<feature type="domain" description="HTH cro/C1-type" evidence="4">
    <location>
        <begin position="17"/>
        <end position="71"/>
    </location>
</feature>
<sequence length="119" mass="13845">MTDESKSELVKRIGERIRKIRKEMNLSQEQLAERSGLHTNYVGQVERGEKNLTLETLEKVVGGLHISLEELFRYIGPMEQKDALSQIIELLVERSSVDQEMVLRILISILEWEDKKHTL</sequence>
<keyword evidence="3" id="KW-0804">Transcription</keyword>
<keyword evidence="2" id="KW-0238">DNA-binding</keyword>
<dbReference type="PANTHER" id="PTHR46797">
    <property type="entry name" value="HTH-TYPE TRANSCRIPTIONAL REGULATOR"/>
    <property type="match status" value="1"/>
</dbReference>
<dbReference type="CDD" id="cd00093">
    <property type="entry name" value="HTH_XRE"/>
    <property type="match status" value="1"/>
</dbReference>
<evidence type="ECO:0000256" key="1">
    <source>
        <dbReference type="ARBA" id="ARBA00023015"/>
    </source>
</evidence>